<dbReference type="WBParaSite" id="SSLN_0002045601-mRNA-1">
    <property type="protein sequence ID" value="SSLN_0002045601-mRNA-1"/>
    <property type="gene ID" value="SSLN_0002045601"/>
</dbReference>
<reference evidence="3" key="1">
    <citation type="submission" date="2016-06" db="UniProtKB">
        <authorList>
            <consortium name="WormBaseParasite"/>
        </authorList>
    </citation>
    <scope>IDENTIFICATION</scope>
</reference>
<keyword evidence="2" id="KW-1185">Reference proteome</keyword>
<dbReference type="EMBL" id="UYSU01048920">
    <property type="protein sequence ID" value="VDM06108.1"/>
    <property type="molecule type" value="Genomic_DNA"/>
</dbReference>
<dbReference type="AlphaFoldDB" id="A0A183TTC4"/>
<dbReference type="Proteomes" id="UP000275846">
    <property type="component" value="Unassembled WGS sequence"/>
</dbReference>
<sequence length="211" mass="23651">MAISGLLAVISQPYPTPGAAAPEARTRDLLGTSLTLYPLCHELDVLPVDIDTLPFRRKQCVEFFRSQPVDEKTEKLVAQLERLDKRLSCVELRSSCKIHLGRLHGIKSVVNGLPRRRLTIAGPTFSHIALALGMLESMFPRIMSTAYYPYKLPARASMRYQSGNRMASTSTYYPSHEPSNMGLRAQLDDGPINKCKPMRILCKRAAFHPPR</sequence>
<proteinExistence type="predicted"/>
<dbReference type="OrthoDB" id="6252983at2759"/>
<gene>
    <name evidence="1" type="ORF">SSLN_LOCUS19722</name>
</gene>
<accession>A0A183TTC4</accession>
<name>A0A183TTC4_SCHSO</name>
<evidence type="ECO:0000313" key="3">
    <source>
        <dbReference type="WBParaSite" id="SSLN_0002045601-mRNA-1"/>
    </source>
</evidence>
<reference evidence="1 2" key="2">
    <citation type="submission" date="2018-11" db="EMBL/GenBank/DDBJ databases">
        <authorList>
            <consortium name="Pathogen Informatics"/>
        </authorList>
    </citation>
    <scope>NUCLEOTIDE SEQUENCE [LARGE SCALE GENOMIC DNA]</scope>
    <source>
        <strain evidence="1 2">NST_G2</strain>
    </source>
</reference>
<evidence type="ECO:0000313" key="2">
    <source>
        <dbReference type="Proteomes" id="UP000275846"/>
    </source>
</evidence>
<organism evidence="3">
    <name type="scientific">Schistocephalus solidus</name>
    <name type="common">Tapeworm</name>
    <dbReference type="NCBI Taxonomy" id="70667"/>
    <lineage>
        <taxon>Eukaryota</taxon>
        <taxon>Metazoa</taxon>
        <taxon>Spiralia</taxon>
        <taxon>Lophotrochozoa</taxon>
        <taxon>Platyhelminthes</taxon>
        <taxon>Cestoda</taxon>
        <taxon>Eucestoda</taxon>
        <taxon>Diphyllobothriidea</taxon>
        <taxon>Diphyllobothriidae</taxon>
        <taxon>Schistocephalus</taxon>
    </lineage>
</organism>
<evidence type="ECO:0000313" key="1">
    <source>
        <dbReference type="EMBL" id="VDM06108.1"/>
    </source>
</evidence>
<protein>
    <submittedName>
        <fullName evidence="1 3">Uncharacterized protein</fullName>
    </submittedName>
</protein>